<dbReference type="GO" id="GO:0031047">
    <property type="term" value="P:regulatory ncRNA-mediated gene silencing"/>
    <property type="evidence" value="ECO:0007669"/>
    <property type="project" value="UniProtKB-KW"/>
</dbReference>
<dbReference type="Gene3D" id="2.40.50.90">
    <property type="match status" value="1"/>
</dbReference>
<keyword evidence="5" id="KW-0217">Developmental protein</keyword>
<dbReference type="SMART" id="SM00490">
    <property type="entry name" value="HELICc"/>
    <property type="match status" value="1"/>
</dbReference>
<keyword evidence="9" id="KW-0378">Hydrolase</keyword>
<dbReference type="InterPro" id="IPR011545">
    <property type="entry name" value="DEAD/DEAH_box_helicase_dom"/>
</dbReference>
<dbReference type="PROSITE" id="PS50304">
    <property type="entry name" value="TUDOR"/>
    <property type="match status" value="1"/>
</dbReference>
<sequence length="1435" mass="164678">MDEQLKNFFDFSRDFVREEAPRGHVSGDVHAFETDSHESKKPIKREIVGKDYVKRYVEKEKELMDGLLSCDEMAAKRNKTLDDIDSDDENEAFPDIRTDEEFYDKYRFNLNRDKALPIYAKREEIINAINENPVVILKGETGCGKTTQVPQYILDEGFKSKQYCNIVVTQPRRIAAMSIANRVSQEREWEQGTVCSYQVGLHRQCRATEDTRLLYCTTGVLLNNLIVYKTLTQYTHIVLDEVHERDQDMDFLLIVIRRLLATNSRHVKIILMSATIDPRELSDYFATKSSVPPIISASPGRNYTVNKYYRDQLHSINWEGNMEHIDSPGISHHGYRSAIKIILVIDNMERNDKNTDKTYKESLCEGSVLIFLPGIGEINTMCDTLTEMLKLDPNMKINMVRCHSLMTPDDQRDIFEPAPPGYRKIIMSTNIAESSITVPDVSYIIDFCLEKVLVTDTSTNFSSLRLVWASKTNCRQRAGRVGRLRNGRVYRMVTKSFYNRELSEYSVPEMLRKPLQNCVLRAKELKMGTPVELLALALSPPNLSDICNTVRMLKEVGAMYPTVDGDYDPMDGDITSWGRIMSKLPLDTHLSRMIILGYVFNLLEETIIIAAGLSVRGVYVDGRLSMNDDNYWMHYVFADGSGSDLVGIWRIYLTYLNMCENGMVRDASNQWANRFHLSLRALSEMHLLVQELRSRCSQLSLLPITFPTGHISDDREKALMLKVVIAGAFYPNYFVQSKSTPDAERGMYSVISGLDPCRTVYFTSFTDRTMGELYTRKIKELFLVAKIPPEDIEVTFGTGSEKVFVTFKNDGCKPEGSTYIHVPGRIKTEVYKALRLKALIAQRSILVMEPRRALKYVQTNNIGQVIEGRWIPPSKPVAVELLALPSVFDKNIVGRITNIVSCGKFYVQPESFGDCIANMSEHFNDPLQLQNHVKIAGTITKGLMLLARRQGVYQRATVIRVDTQNSRHLLFCVRFVDYGDINKLPMEQLRLMSPELLQQYRDLPPRVFECRLALVQPSSMASTFNAWPQQADDMLNAMAKRGRIQLEIYSLVQNVAAVKIHLQEGYLNDLLVEQKLARRTDEDYMSRMDHDFRMRKQESRGYISNQERQQVHEEYLRSKQLPQDMDLAPPPPQECTKLLQLKGPFSTLESTIYSTMRSGLSKTIKVDPGSVNFVLLDSEPQDQHDKMIVAATMKETGPNGRILNLHGTSLMPNIPGFAAIMTMIFCPCAQLKANKTHTRYVAILAGLGHHSESMQPFYEDHDMVINLDVNIDEDDVTLINEIRYYIDSTFFNLEGALYPSAGLTDRVLIYNKMYSALNRLLNKNRRLIESHSNNSDYEWQKMEEQRVPDRQPYGKRSIFPTHQTILELRNETNDTIVPLIENCKELHNYRNFEGTFDPMTCRLCKQLLETVPELRMHLLTQLHLDREQQIGFRMD</sequence>
<dbReference type="PROSITE" id="PS00028">
    <property type="entry name" value="ZINC_FINGER_C2H2_1"/>
    <property type="match status" value="1"/>
</dbReference>
<dbReference type="SMART" id="SM00333">
    <property type="entry name" value="TUDOR"/>
    <property type="match status" value="1"/>
</dbReference>
<keyword evidence="7" id="KW-0547">Nucleotide-binding</keyword>
<dbReference type="Gene3D" id="1.20.120.1080">
    <property type="match status" value="1"/>
</dbReference>
<evidence type="ECO:0000256" key="7">
    <source>
        <dbReference type="ARBA" id="ARBA00022741"/>
    </source>
</evidence>
<comment type="similarity">
    <text evidence="2">Belongs to the DEAD box helicase family. DEAH subfamily.</text>
</comment>
<dbReference type="GO" id="GO:0007283">
    <property type="term" value="P:spermatogenesis"/>
    <property type="evidence" value="ECO:0007669"/>
    <property type="project" value="UniProtKB-KW"/>
</dbReference>
<feature type="domain" description="Tudor" evidence="17">
    <location>
        <begin position="936"/>
        <end position="999"/>
    </location>
</feature>
<keyword evidence="13" id="KW-0896">Oogenesis</keyword>
<dbReference type="InterPro" id="IPR014001">
    <property type="entry name" value="Helicase_ATP-bd"/>
</dbReference>
<evidence type="ECO:0000256" key="14">
    <source>
        <dbReference type="ARBA" id="ARBA00023158"/>
    </source>
</evidence>
<dbReference type="PROSITE" id="PS51194">
    <property type="entry name" value="HELICASE_CTER"/>
    <property type="match status" value="1"/>
</dbReference>
<name>A0A3B0KGQ8_DROGU</name>
<keyword evidence="8" id="KW-0221">Differentiation</keyword>
<dbReference type="Proteomes" id="UP000268350">
    <property type="component" value="Unassembled WGS sequence"/>
</dbReference>
<evidence type="ECO:0000256" key="15">
    <source>
        <dbReference type="ARBA" id="ARBA00023254"/>
    </source>
</evidence>
<dbReference type="Gene3D" id="2.30.30.140">
    <property type="match status" value="1"/>
</dbReference>
<dbReference type="GO" id="GO:0005524">
    <property type="term" value="F:ATP binding"/>
    <property type="evidence" value="ECO:0007669"/>
    <property type="project" value="UniProtKB-KW"/>
</dbReference>
<evidence type="ECO:0000256" key="6">
    <source>
        <dbReference type="ARBA" id="ARBA00022490"/>
    </source>
</evidence>
<accession>A0A3B0KGQ8</accession>
<evidence type="ECO:0000256" key="5">
    <source>
        <dbReference type="ARBA" id="ARBA00022473"/>
    </source>
</evidence>
<evidence type="ECO:0000313" key="20">
    <source>
        <dbReference type="EMBL" id="SPP84271.1"/>
    </source>
</evidence>
<proteinExistence type="inferred from homology"/>
<keyword evidence="10 20" id="KW-0347">Helicase</keyword>
<reference evidence="21" key="1">
    <citation type="submission" date="2018-01" db="EMBL/GenBank/DDBJ databases">
        <authorList>
            <person name="Alioto T."/>
            <person name="Alioto T."/>
        </authorList>
    </citation>
    <scope>NUCLEOTIDE SEQUENCE [LARGE SCALE GENOMIC DNA]</scope>
</reference>
<dbReference type="GO" id="GO:0051321">
    <property type="term" value="P:meiotic cell cycle"/>
    <property type="evidence" value="ECO:0007669"/>
    <property type="project" value="UniProtKB-KW"/>
</dbReference>
<dbReference type="SUPFAM" id="SSF52540">
    <property type="entry name" value="P-loop containing nucleoside triphosphate hydrolases"/>
    <property type="match status" value="1"/>
</dbReference>
<evidence type="ECO:0000313" key="21">
    <source>
        <dbReference type="Proteomes" id="UP000268350"/>
    </source>
</evidence>
<dbReference type="PROSITE" id="PS51192">
    <property type="entry name" value="HELICASE_ATP_BIND_1"/>
    <property type="match status" value="1"/>
</dbReference>
<dbReference type="InterPro" id="IPR001650">
    <property type="entry name" value="Helicase_C-like"/>
</dbReference>
<dbReference type="InterPro" id="IPR002999">
    <property type="entry name" value="Tudor"/>
</dbReference>
<feature type="domain" description="Helicase ATP-binding" evidence="18">
    <location>
        <begin position="126"/>
        <end position="294"/>
    </location>
</feature>
<gene>
    <name evidence="20" type="ORF">DGUA_6G016816</name>
</gene>
<dbReference type="SMART" id="SM00847">
    <property type="entry name" value="HA2"/>
    <property type="match status" value="1"/>
</dbReference>
<dbReference type="FunFam" id="3.40.50.300:FF:001676">
    <property type="entry name" value="DExH-box ATP-dependent RNA helicase DExH7 chloroplastic"/>
    <property type="match status" value="1"/>
</dbReference>
<evidence type="ECO:0000259" key="19">
    <source>
        <dbReference type="PROSITE" id="PS51194"/>
    </source>
</evidence>
<evidence type="ECO:0000256" key="8">
    <source>
        <dbReference type="ARBA" id="ARBA00022782"/>
    </source>
</evidence>
<protein>
    <recommendedName>
        <fullName evidence="4">Probable ATP-dependent RNA helicase spindle-E</fullName>
        <ecNumber evidence="3">3.6.4.13</ecNumber>
    </recommendedName>
</protein>
<dbReference type="InterPro" id="IPR027417">
    <property type="entry name" value="P-loop_NTPase"/>
</dbReference>
<dbReference type="InterPro" id="IPR013087">
    <property type="entry name" value="Znf_C2H2_type"/>
</dbReference>
<keyword evidence="6" id="KW-0963">Cytoplasm</keyword>
<dbReference type="GO" id="GO:0003724">
    <property type="term" value="F:RNA helicase activity"/>
    <property type="evidence" value="ECO:0007669"/>
    <property type="project" value="UniProtKB-EC"/>
</dbReference>
<evidence type="ECO:0000256" key="13">
    <source>
        <dbReference type="ARBA" id="ARBA00022943"/>
    </source>
</evidence>
<dbReference type="GO" id="GO:0016787">
    <property type="term" value="F:hydrolase activity"/>
    <property type="evidence" value="ECO:0007669"/>
    <property type="project" value="UniProtKB-KW"/>
</dbReference>
<dbReference type="EC" id="3.6.4.13" evidence="3"/>
<evidence type="ECO:0000256" key="12">
    <source>
        <dbReference type="ARBA" id="ARBA00022871"/>
    </source>
</evidence>
<dbReference type="OrthoDB" id="66977at2759"/>
<evidence type="ECO:0000256" key="9">
    <source>
        <dbReference type="ARBA" id="ARBA00022801"/>
    </source>
</evidence>
<evidence type="ECO:0000259" key="18">
    <source>
        <dbReference type="PROSITE" id="PS51192"/>
    </source>
</evidence>
<evidence type="ECO:0000256" key="16">
    <source>
        <dbReference type="ARBA" id="ARBA00047984"/>
    </source>
</evidence>
<dbReference type="SMART" id="SM00487">
    <property type="entry name" value="DEXDc"/>
    <property type="match status" value="1"/>
</dbReference>
<dbReference type="EMBL" id="OUUW01000008">
    <property type="protein sequence ID" value="SPP84271.1"/>
    <property type="molecule type" value="Genomic_DNA"/>
</dbReference>
<dbReference type="Pfam" id="PF00271">
    <property type="entry name" value="Helicase_C"/>
    <property type="match status" value="1"/>
</dbReference>
<keyword evidence="14" id="KW-0943">RNA-mediated gene silencing</keyword>
<dbReference type="GO" id="GO:0048477">
    <property type="term" value="P:oogenesis"/>
    <property type="evidence" value="ECO:0007669"/>
    <property type="project" value="UniProtKB-KW"/>
</dbReference>
<dbReference type="SUPFAM" id="SSF63748">
    <property type="entry name" value="Tudor/PWWP/MBT"/>
    <property type="match status" value="1"/>
</dbReference>
<evidence type="ECO:0000256" key="10">
    <source>
        <dbReference type="ARBA" id="ARBA00022806"/>
    </source>
</evidence>
<keyword evidence="21" id="KW-1185">Reference proteome</keyword>
<keyword evidence="15" id="KW-0469">Meiosis</keyword>
<dbReference type="Pfam" id="PF00567">
    <property type="entry name" value="TUDOR"/>
    <property type="match status" value="1"/>
</dbReference>
<evidence type="ECO:0000256" key="3">
    <source>
        <dbReference type="ARBA" id="ARBA00012552"/>
    </source>
</evidence>
<dbReference type="PANTHER" id="PTHR18934:SF113">
    <property type="entry name" value="ATP-DEPENDENT RNA HELICASE TDRD9"/>
    <property type="match status" value="1"/>
</dbReference>
<evidence type="ECO:0000256" key="2">
    <source>
        <dbReference type="ARBA" id="ARBA00008792"/>
    </source>
</evidence>
<dbReference type="InterPro" id="IPR007502">
    <property type="entry name" value="Helicase-assoc_dom"/>
</dbReference>
<dbReference type="OMA" id="ETRLTYC"/>
<dbReference type="Gene3D" id="3.40.50.300">
    <property type="entry name" value="P-loop containing nucleotide triphosphate hydrolases"/>
    <property type="match status" value="2"/>
</dbReference>
<evidence type="ECO:0000259" key="17">
    <source>
        <dbReference type="PROSITE" id="PS50304"/>
    </source>
</evidence>
<feature type="domain" description="Helicase C-terminal" evidence="19">
    <location>
        <begin position="354"/>
        <end position="526"/>
    </location>
</feature>
<dbReference type="PANTHER" id="PTHR18934">
    <property type="entry name" value="ATP-DEPENDENT RNA HELICASE"/>
    <property type="match status" value="1"/>
</dbReference>
<evidence type="ECO:0000256" key="1">
    <source>
        <dbReference type="ARBA" id="ARBA00004496"/>
    </source>
</evidence>
<dbReference type="GO" id="GO:0005737">
    <property type="term" value="C:cytoplasm"/>
    <property type="evidence" value="ECO:0007669"/>
    <property type="project" value="UniProtKB-SubCell"/>
</dbReference>
<evidence type="ECO:0000256" key="4">
    <source>
        <dbReference type="ARBA" id="ARBA00013352"/>
    </source>
</evidence>
<evidence type="ECO:0000256" key="11">
    <source>
        <dbReference type="ARBA" id="ARBA00022840"/>
    </source>
</evidence>
<dbReference type="STRING" id="7266.A0A3B0KGQ8"/>
<dbReference type="Pfam" id="PF00270">
    <property type="entry name" value="DEAD"/>
    <property type="match status" value="1"/>
</dbReference>
<comment type="catalytic activity">
    <reaction evidence="16">
        <text>ATP + H2O = ADP + phosphate + H(+)</text>
        <dbReference type="Rhea" id="RHEA:13065"/>
        <dbReference type="ChEBI" id="CHEBI:15377"/>
        <dbReference type="ChEBI" id="CHEBI:15378"/>
        <dbReference type="ChEBI" id="CHEBI:30616"/>
        <dbReference type="ChEBI" id="CHEBI:43474"/>
        <dbReference type="ChEBI" id="CHEBI:456216"/>
        <dbReference type="EC" id="3.6.4.13"/>
    </reaction>
</comment>
<dbReference type="InterPro" id="IPR035437">
    <property type="entry name" value="SNase_OB-fold_sf"/>
</dbReference>
<keyword evidence="11" id="KW-0067">ATP-binding</keyword>
<comment type="subcellular location">
    <subcellularLocation>
        <location evidence="1">Cytoplasm</location>
    </subcellularLocation>
</comment>
<dbReference type="CDD" id="cd18791">
    <property type="entry name" value="SF2_C_RHA"/>
    <property type="match status" value="1"/>
</dbReference>
<keyword evidence="12" id="KW-0744">Spermatogenesis</keyword>
<dbReference type="GO" id="GO:0003723">
    <property type="term" value="F:RNA binding"/>
    <property type="evidence" value="ECO:0007669"/>
    <property type="project" value="TreeGrafter"/>
</dbReference>
<organism evidence="20 21">
    <name type="scientific">Drosophila guanche</name>
    <name type="common">Fruit fly</name>
    <dbReference type="NCBI Taxonomy" id="7266"/>
    <lineage>
        <taxon>Eukaryota</taxon>
        <taxon>Metazoa</taxon>
        <taxon>Ecdysozoa</taxon>
        <taxon>Arthropoda</taxon>
        <taxon>Hexapoda</taxon>
        <taxon>Insecta</taxon>
        <taxon>Pterygota</taxon>
        <taxon>Neoptera</taxon>
        <taxon>Endopterygota</taxon>
        <taxon>Diptera</taxon>
        <taxon>Brachycera</taxon>
        <taxon>Muscomorpha</taxon>
        <taxon>Ephydroidea</taxon>
        <taxon>Drosophilidae</taxon>
        <taxon>Drosophila</taxon>
        <taxon>Sophophora</taxon>
    </lineage>
</organism>